<proteinExistence type="predicted"/>
<reference evidence="2 3" key="1">
    <citation type="journal article" date="2015" name="Genome Announc.">
        <title>Draft Genome Sequence and Gene Annotation of the Entomopathogenic Fungus Verticillium hemipterigenum.</title>
        <authorList>
            <person name="Horn F."/>
            <person name="Habel A."/>
            <person name="Scharf D.H."/>
            <person name="Dworschak J."/>
            <person name="Brakhage A.A."/>
            <person name="Guthke R."/>
            <person name="Hertweck C."/>
            <person name="Linde J."/>
        </authorList>
    </citation>
    <scope>NUCLEOTIDE SEQUENCE [LARGE SCALE GENOMIC DNA]</scope>
</reference>
<keyword evidence="3" id="KW-1185">Reference proteome</keyword>
<accession>A0A0A1T478</accession>
<gene>
    <name evidence="2" type="ORF">VHEMI01062</name>
</gene>
<evidence type="ECO:0000256" key="1">
    <source>
        <dbReference type="SAM" id="MobiDB-lite"/>
    </source>
</evidence>
<sequence>MAPSPGSSQQQRSPCSSNDSVKRKYQGDGEAASPKRRKSGDSELGRYFDNDDTQAEADKKTKHAIESAKFTNILTAMCENTILVTELGKHLPVRDILTLYSTVRTFHQSVNAYLLSNIRSWVEYKAPDAGRIFPFQFYRRHLVPDPAGRSWEQQYESGQPVQAIDDDQIKEVRNVPGLKYLQLVLGRDQRCREMKAILARNGHRFPPSIHSTLLKLWLLMDIATTAQRGALLRNRNVWTDIDLYNAQMFFVKLGLHFNDPIYGPRSYELLHLMMGQKGLFPLWQLLLRKRFTTVIEILELKVRYDFQTPPDHWAHEYYGETIYGVPFDEIGVMHLEGWGKGTKHLLRPDELVPIEATSRGLQLQHHIVHMMIWGYINRETGDNLVPSLEELHLSDEETLLKNVDTSHHWKPKHALKKKWHKLSPEQQQEIMDDDEDERLRAMAWCGDDSDASSSSSGDDSNMAFPYDPNDEIERGFIVQTQDKDHQSDVPALDDQAAWRDFISEAMEGLALEVDDDQLLRAQPFLQYTTEDEADEWDWEEMLRQSREVPEEYGTIDATHDTSGDEGDTTLDANDGDDEFPYHEINSTL</sequence>
<evidence type="ECO:0000313" key="3">
    <source>
        <dbReference type="Proteomes" id="UP000039046"/>
    </source>
</evidence>
<name>A0A0A1T478_9HYPO</name>
<dbReference type="AlphaFoldDB" id="A0A0A1T478"/>
<dbReference type="EMBL" id="CDHN01000001">
    <property type="protein sequence ID" value="CEJ80905.1"/>
    <property type="molecule type" value="Genomic_DNA"/>
</dbReference>
<organism evidence="2 3">
    <name type="scientific">[Torrubiella] hemipterigena</name>
    <dbReference type="NCBI Taxonomy" id="1531966"/>
    <lineage>
        <taxon>Eukaryota</taxon>
        <taxon>Fungi</taxon>
        <taxon>Dikarya</taxon>
        <taxon>Ascomycota</taxon>
        <taxon>Pezizomycotina</taxon>
        <taxon>Sordariomycetes</taxon>
        <taxon>Hypocreomycetidae</taxon>
        <taxon>Hypocreales</taxon>
        <taxon>Clavicipitaceae</taxon>
        <taxon>Clavicipitaceae incertae sedis</taxon>
        <taxon>'Torrubiella' clade</taxon>
    </lineage>
</organism>
<feature type="compositionally biased region" description="Low complexity" evidence="1">
    <location>
        <begin position="1"/>
        <end position="17"/>
    </location>
</feature>
<dbReference type="HOGENOM" id="CLU_024517_0_0_1"/>
<feature type="region of interest" description="Disordered" evidence="1">
    <location>
        <begin position="548"/>
        <end position="588"/>
    </location>
</feature>
<feature type="region of interest" description="Disordered" evidence="1">
    <location>
        <begin position="1"/>
        <end position="59"/>
    </location>
</feature>
<dbReference type="OrthoDB" id="4966at2759"/>
<protein>
    <submittedName>
        <fullName evidence="2">Uncharacterized protein</fullName>
    </submittedName>
</protein>
<evidence type="ECO:0000313" key="2">
    <source>
        <dbReference type="EMBL" id="CEJ80905.1"/>
    </source>
</evidence>
<dbReference type="STRING" id="1531966.A0A0A1T478"/>
<dbReference type="Proteomes" id="UP000039046">
    <property type="component" value="Unassembled WGS sequence"/>
</dbReference>
<feature type="compositionally biased region" description="Basic and acidic residues" evidence="1">
    <location>
        <begin position="39"/>
        <end position="49"/>
    </location>
</feature>
<feature type="compositionally biased region" description="Acidic residues" evidence="1">
    <location>
        <begin position="563"/>
        <end position="578"/>
    </location>
</feature>